<proteinExistence type="predicted"/>
<protein>
    <submittedName>
        <fullName evidence="1">Uncharacterized protein</fullName>
    </submittedName>
</protein>
<accession>A0A0M1P7Z2</accession>
<dbReference type="Proteomes" id="UP000036932">
    <property type="component" value="Unassembled WGS sequence"/>
</dbReference>
<gene>
    <name evidence="1" type="ORF">AM231_02675</name>
</gene>
<evidence type="ECO:0000313" key="1">
    <source>
        <dbReference type="EMBL" id="KOR90608.1"/>
    </source>
</evidence>
<name>A0A0M1P7Z2_9BACL</name>
<organism evidence="1 2">
    <name type="scientific">Paenibacillus solani</name>
    <dbReference type="NCBI Taxonomy" id="1705565"/>
    <lineage>
        <taxon>Bacteria</taxon>
        <taxon>Bacillati</taxon>
        <taxon>Bacillota</taxon>
        <taxon>Bacilli</taxon>
        <taxon>Bacillales</taxon>
        <taxon>Paenibacillaceae</taxon>
        <taxon>Paenibacillus</taxon>
    </lineage>
</organism>
<keyword evidence="2" id="KW-1185">Reference proteome</keyword>
<sequence length="91" mass="10295">MTWILVAVAAIAVVALSVWGLSRRTRGSRHNSNVIDLKSKLKYSRAKDVQACSKCRRKRQVTFYADDSGAVRGLCNECKKELSQHRELYPV</sequence>
<dbReference type="PATRIC" id="fig|1705565.3.peg.2411"/>
<evidence type="ECO:0000313" key="2">
    <source>
        <dbReference type="Proteomes" id="UP000036932"/>
    </source>
</evidence>
<comment type="caution">
    <text evidence="1">The sequence shown here is derived from an EMBL/GenBank/DDBJ whole genome shotgun (WGS) entry which is preliminary data.</text>
</comment>
<reference evidence="2" key="1">
    <citation type="submission" date="2015-08" db="EMBL/GenBank/DDBJ databases">
        <title>Genome sequencing project for genomic taxonomy and phylogenomics of Bacillus-like bacteria.</title>
        <authorList>
            <person name="Liu B."/>
            <person name="Wang J."/>
            <person name="Zhu Y."/>
            <person name="Liu G."/>
            <person name="Chen Q."/>
            <person name="Chen Z."/>
            <person name="Lan J."/>
            <person name="Che J."/>
            <person name="Ge C."/>
            <person name="Shi H."/>
            <person name="Pan Z."/>
            <person name="Liu X."/>
        </authorList>
    </citation>
    <scope>NUCLEOTIDE SEQUENCE [LARGE SCALE GENOMIC DNA]</scope>
    <source>
        <strain evidence="2">FJAT-22460</strain>
    </source>
</reference>
<dbReference type="EMBL" id="LIUT01000001">
    <property type="protein sequence ID" value="KOR90608.1"/>
    <property type="molecule type" value="Genomic_DNA"/>
</dbReference>
<dbReference type="AlphaFoldDB" id="A0A0M1P7Z2"/>